<name>A0A0F9HCL9_9ZZZZ</name>
<sequence>MVDLNKLQKFLRPEMVKQGSIVTFVDAGNILVKDFSKKQDGTDVKDVFEIKVRLPNGDEKIASPNKTSLNILQQNWGEETKTWVGKRARIHFSEQLVFCQMKNVMVFAPEDVVPGGEVEVQVD</sequence>
<dbReference type="EMBL" id="LAZR01025147">
    <property type="protein sequence ID" value="KKL72837.1"/>
    <property type="molecule type" value="Genomic_DNA"/>
</dbReference>
<comment type="caution">
    <text evidence="1">The sequence shown here is derived from an EMBL/GenBank/DDBJ whole genome shotgun (WGS) entry which is preliminary data.</text>
</comment>
<organism evidence="1">
    <name type="scientific">marine sediment metagenome</name>
    <dbReference type="NCBI Taxonomy" id="412755"/>
    <lineage>
        <taxon>unclassified sequences</taxon>
        <taxon>metagenomes</taxon>
        <taxon>ecological metagenomes</taxon>
    </lineage>
</organism>
<accession>A0A0F9HCL9</accession>
<proteinExistence type="predicted"/>
<protein>
    <submittedName>
        <fullName evidence="1">Uncharacterized protein</fullName>
    </submittedName>
</protein>
<reference evidence="1" key="1">
    <citation type="journal article" date="2015" name="Nature">
        <title>Complex archaea that bridge the gap between prokaryotes and eukaryotes.</title>
        <authorList>
            <person name="Spang A."/>
            <person name="Saw J.H."/>
            <person name="Jorgensen S.L."/>
            <person name="Zaremba-Niedzwiedzka K."/>
            <person name="Martijn J."/>
            <person name="Lind A.E."/>
            <person name="van Eijk R."/>
            <person name="Schleper C."/>
            <person name="Guy L."/>
            <person name="Ettema T.J."/>
        </authorList>
    </citation>
    <scope>NUCLEOTIDE SEQUENCE</scope>
</reference>
<evidence type="ECO:0000313" key="1">
    <source>
        <dbReference type="EMBL" id="KKL72837.1"/>
    </source>
</evidence>
<dbReference type="AlphaFoldDB" id="A0A0F9HCL9"/>
<gene>
    <name evidence="1" type="ORF">LCGC14_2080930</name>
</gene>